<sequence>MLNSVDVSINLIFAQVQLCKYNDRNCLFACYIRVYS</sequence>
<dbReference type="Proteomes" id="UP000539111">
    <property type="component" value="Unassembled WGS sequence"/>
</dbReference>
<dbReference type="EMBL" id="JACBZP010000001">
    <property type="protein sequence ID" value="NYI67102.1"/>
    <property type="molecule type" value="Genomic_DNA"/>
</dbReference>
<evidence type="ECO:0000313" key="1">
    <source>
        <dbReference type="EMBL" id="NYI67102.1"/>
    </source>
</evidence>
<keyword evidence="2" id="KW-1185">Reference proteome</keyword>
<reference evidence="1 2" key="1">
    <citation type="submission" date="2020-07" db="EMBL/GenBank/DDBJ databases">
        <title>Sequencing the genomes of 1000 actinobacteria strains.</title>
        <authorList>
            <person name="Klenk H.-P."/>
        </authorList>
    </citation>
    <scope>NUCLEOTIDE SEQUENCE [LARGE SCALE GENOMIC DNA]</scope>
    <source>
        <strain evidence="1 2">DSM 26341</strain>
    </source>
</reference>
<proteinExistence type="predicted"/>
<evidence type="ECO:0000313" key="2">
    <source>
        <dbReference type="Proteomes" id="UP000539111"/>
    </source>
</evidence>
<gene>
    <name evidence="1" type="ORF">BJY26_001408</name>
</gene>
<protein>
    <submittedName>
        <fullName evidence="1">Uncharacterized protein</fullName>
    </submittedName>
</protein>
<name>A0A7Z0A9W2_9MICO</name>
<dbReference type="AlphaFoldDB" id="A0A7Z0A9W2"/>
<organism evidence="1 2">
    <name type="scientific">Spelaeicoccus albus</name>
    <dbReference type="NCBI Taxonomy" id="1280376"/>
    <lineage>
        <taxon>Bacteria</taxon>
        <taxon>Bacillati</taxon>
        <taxon>Actinomycetota</taxon>
        <taxon>Actinomycetes</taxon>
        <taxon>Micrococcales</taxon>
        <taxon>Brevibacteriaceae</taxon>
        <taxon>Spelaeicoccus</taxon>
    </lineage>
</organism>
<accession>A0A7Z0A9W2</accession>
<comment type="caution">
    <text evidence="1">The sequence shown here is derived from an EMBL/GenBank/DDBJ whole genome shotgun (WGS) entry which is preliminary data.</text>
</comment>